<evidence type="ECO:0000313" key="3">
    <source>
        <dbReference type="Proteomes" id="UP000886741"/>
    </source>
</evidence>
<comment type="caution">
    <text evidence="2">The sequence shown here is derived from an EMBL/GenBank/DDBJ whole genome shotgun (WGS) entry which is preliminary data.</text>
</comment>
<keyword evidence="1" id="KW-0812">Transmembrane</keyword>
<reference evidence="2" key="1">
    <citation type="submission" date="2020-10" db="EMBL/GenBank/DDBJ databases">
        <authorList>
            <person name="Gilroy R."/>
        </authorList>
    </citation>
    <scope>NUCLEOTIDE SEQUENCE</scope>
    <source>
        <strain evidence="2">ChiBcec16-1751</strain>
    </source>
</reference>
<dbReference type="AlphaFoldDB" id="A0A9D1JS92"/>
<gene>
    <name evidence="2" type="ORF">IAA83_01115</name>
</gene>
<organism evidence="2 3">
    <name type="scientific">Candidatus Avoscillospira avistercoris</name>
    <dbReference type="NCBI Taxonomy" id="2840707"/>
    <lineage>
        <taxon>Bacteria</taxon>
        <taxon>Bacillati</taxon>
        <taxon>Bacillota</taxon>
        <taxon>Clostridia</taxon>
        <taxon>Eubacteriales</taxon>
        <taxon>Oscillospiraceae</taxon>
        <taxon>Oscillospiraceae incertae sedis</taxon>
        <taxon>Candidatus Avoscillospira</taxon>
    </lineage>
</organism>
<accession>A0A9D1JS92</accession>
<evidence type="ECO:0000313" key="2">
    <source>
        <dbReference type="EMBL" id="HIS63955.1"/>
    </source>
</evidence>
<evidence type="ECO:0008006" key="4">
    <source>
        <dbReference type="Google" id="ProtNLM"/>
    </source>
</evidence>
<proteinExistence type="predicted"/>
<feature type="transmembrane region" description="Helical" evidence="1">
    <location>
        <begin position="139"/>
        <end position="157"/>
    </location>
</feature>
<evidence type="ECO:0000256" key="1">
    <source>
        <dbReference type="SAM" id="Phobius"/>
    </source>
</evidence>
<dbReference type="EMBL" id="DVJJ01000020">
    <property type="protein sequence ID" value="HIS63955.1"/>
    <property type="molecule type" value="Genomic_DNA"/>
</dbReference>
<feature type="transmembrane region" description="Helical" evidence="1">
    <location>
        <begin position="66"/>
        <end position="94"/>
    </location>
</feature>
<sequence>MTQRQRNFLRWSLYSAGFLLVLLLSTSVLGNRTFLGTKLSLLPVYAACVACREGHEQGGLFALITAAFWALSGASGGAVFVFLLPLGSMVAGYITSAYVTRSLMPAVGGSLLNLVLCEGAVYVQRLFLGSPMPADASRLVLLQIGFSLLTTPLFWWLTGKIAKAGDRHGT</sequence>
<dbReference type="Proteomes" id="UP000886741">
    <property type="component" value="Unassembled WGS sequence"/>
</dbReference>
<name>A0A9D1JS92_9FIRM</name>
<reference evidence="2" key="2">
    <citation type="journal article" date="2021" name="PeerJ">
        <title>Extensive microbial diversity within the chicken gut microbiome revealed by metagenomics and culture.</title>
        <authorList>
            <person name="Gilroy R."/>
            <person name="Ravi A."/>
            <person name="Getino M."/>
            <person name="Pursley I."/>
            <person name="Horton D.L."/>
            <person name="Alikhan N.F."/>
            <person name="Baker D."/>
            <person name="Gharbi K."/>
            <person name="Hall N."/>
            <person name="Watson M."/>
            <person name="Adriaenssens E.M."/>
            <person name="Foster-Nyarko E."/>
            <person name="Jarju S."/>
            <person name="Secka A."/>
            <person name="Antonio M."/>
            <person name="Oren A."/>
            <person name="Chaudhuri R.R."/>
            <person name="La Ragione R."/>
            <person name="Hildebrand F."/>
            <person name="Pallen M.J."/>
        </authorList>
    </citation>
    <scope>NUCLEOTIDE SEQUENCE</scope>
    <source>
        <strain evidence="2">ChiBcec16-1751</strain>
    </source>
</reference>
<feature type="transmembrane region" description="Helical" evidence="1">
    <location>
        <begin position="106"/>
        <end position="127"/>
    </location>
</feature>
<keyword evidence="1" id="KW-1133">Transmembrane helix</keyword>
<protein>
    <recommendedName>
        <fullName evidence="4">Rod shape-determining protein MreD</fullName>
    </recommendedName>
</protein>
<keyword evidence="1" id="KW-0472">Membrane</keyword>